<dbReference type="EMBL" id="PFSC01000064">
    <property type="protein sequence ID" value="PJC32825.1"/>
    <property type="molecule type" value="Genomic_DNA"/>
</dbReference>
<dbReference type="Proteomes" id="UP000231383">
    <property type="component" value="Unassembled WGS sequence"/>
</dbReference>
<evidence type="ECO:0000256" key="1">
    <source>
        <dbReference type="SAM" id="SignalP"/>
    </source>
</evidence>
<accession>A0A2M8F0L6</accession>
<dbReference type="AlphaFoldDB" id="A0A2M8F0L6"/>
<evidence type="ECO:0000313" key="2">
    <source>
        <dbReference type="EMBL" id="PJC32825.1"/>
    </source>
</evidence>
<evidence type="ECO:0000313" key="3">
    <source>
        <dbReference type="Proteomes" id="UP000231383"/>
    </source>
</evidence>
<dbReference type="InterPro" id="IPR035940">
    <property type="entry name" value="CAP_sf"/>
</dbReference>
<gene>
    <name evidence="2" type="ORF">CO051_02450</name>
</gene>
<proteinExistence type="predicted"/>
<dbReference type="SUPFAM" id="SSF55797">
    <property type="entry name" value="PR-1-like"/>
    <property type="match status" value="1"/>
</dbReference>
<feature type="chain" id="PRO_5014999649" description="SCP domain-containing protein" evidence="1">
    <location>
        <begin position="27"/>
        <end position="211"/>
    </location>
</feature>
<dbReference type="Gene3D" id="3.40.33.10">
    <property type="entry name" value="CAP"/>
    <property type="match status" value="1"/>
</dbReference>
<organism evidence="2 3">
    <name type="scientific">Candidatus Roizmanbacteria bacterium CG_4_9_14_0_2_um_filter_39_13</name>
    <dbReference type="NCBI Taxonomy" id="1974839"/>
    <lineage>
        <taxon>Bacteria</taxon>
        <taxon>Candidatus Roizmaniibacteriota</taxon>
    </lineage>
</organism>
<name>A0A2M8F0L6_9BACT</name>
<protein>
    <recommendedName>
        <fullName evidence="4">SCP domain-containing protein</fullName>
    </recommendedName>
</protein>
<keyword evidence="1" id="KW-0732">Signal</keyword>
<comment type="caution">
    <text evidence="2">The sequence shown here is derived from an EMBL/GenBank/DDBJ whole genome shotgun (WGS) entry which is preliminary data.</text>
</comment>
<reference evidence="3" key="1">
    <citation type="submission" date="2017-09" db="EMBL/GenBank/DDBJ databases">
        <title>Depth-based differentiation of microbial function through sediment-hosted aquifers and enrichment of novel symbionts in the deep terrestrial subsurface.</title>
        <authorList>
            <person name="Probst A.J."/>
            <person name="Ladd B."/>
            <person name="Jarett J.K."/>
            <person name="Geller-Mcgrath D.E."/>
            <person name="Sieber C.M.K."/>
            <person name="Emerson J.B."/>
            <person name="Anantharaman K."/>
            <person name="Thomas B.C."/>
            <person name="Malmstrom R."/>
            <person name="Stieglmeier M."/>
            <person name="Klingl A."/>
            <person name="Woyke T."/>
            <person name="Ryan C.M."/>
            <person name="Banfield J.F."/>
        </authorList>
    </citation>
    <scope>NUCLEOTIDE SEQUENCE [LARGE SCALE GENOMIC DNA]</scope>
</reference>
<feature type="signal peptide" evidence="1">
    <location>
        <begin position="1"/>
        <end position="26"/>
    </location>
</feature>
<sequence>MFHLKLKKNMLLVLSVFLLITQSVSASELLTISRSQEEAYCPVYYDRQFCSTGRREDSCVKGVEMVVETPKIPHSPVPPIVSSIKNDVNSSTKPPSLDADRIFGMINQHRANLGLSAFEKEEKLCALAQERGHELYDEIFVNNNIHGGLYDRNLLWWITENMKYGGSEESVFNWWLSSPIHRKAIESDFIYSCGECYGNSCAQLFTSYTPK</sequence>
<evidence type="ECO:0008006" key="4">
    <source>
        <dbReference type="Google" id="ProtNLM"/>
    </source>
</evidence>